<dbReference type="EMBL" id="BARU01027290">
    <property type="protein sequence ID" value="GAH72563.1"/>
    <property type="molecule type" value="Genomic_DNA"/>
</dbReference>
<gene>
    <name evidence="1" type="ORF">S03H2_43702</name>
</gene>
<organism evidence="1">
    <name type="scientific">marine sediment metagenome</name>
    <dbReference type="NCBI Taxonomy" id="412755"/>
    <lineage>
        <taxon>unclassified sequences</taxon>
        <taxon>metagenomes</taxon>
        <taxon>ecological metagenomes</taxon>
    </lineage>
</organism>
<evidence type="ECO:0000313" key="1">
    <source>
        <dbReference type="EMBL" id="GAH72563.1"/>
    </source>
</evidence>
<feature type="non-terminal residue" evidence="1">
    <location>
        <position position="1"/>
    </location>
</feature>
<dbReference type="AlphaFoldDB" id="X1JRY9"/>
<accession>X1JRY9</accession>
<reference evidence="1" key="1">
    <citation type="journal article" date="2014" name="Front. Microbiol.">
        <title>High frequency of phylogenetically diverse reductive dehalogenase-homologous genes in deep subseafloor sedimentary metagenomes.</title>
        <authorList>
            <person name="Kawai M."/>
            <person name="Futagami T."/>
            <person name="Toyoda A."/>
            <person name="Takaki Y."/>
            <person name="Nishi S."/>
            <person name="Hori S."/>
            <person name="Arai W."/>
            <person name="Tsubouchi T."/>
            <person name="Morono Y."/>
            <person name="Uchiyama I."/>
            <person name="Ito T."/>
            <person name="Fujiyama A."/>
            <person name="Inagaki F."/>
            <person name="Takami H."/>
        </authorList>
    </citation>
    <scope>NUCLEOTIDE SEQUENCE</scope>
    <source>
        <strain evidence="1">Expedition CK06-06</strain>
    </source>
</reference>
<protein>
    <submittedName>
        <fullName evidence="1">Uncharacterized protein</fullName>
    </submittedName>
</protein>
<comment type="caution">
    <text evidence="1">The sequence shown here is derived from an EMBL/GenBank/DDBJ whole genome shotgun (WGS) entry which is preliminary data.</text>
</comment>
<sequence>FVPSKIGNRKLQSKIPLYPAGNDASKDFGYFIVDGKSFMNYDSPIEFFLRPAAY</sequence>
<proteinExistence type="predicted"/>
<name>X1JRY9_9ZZZZ</name>